<name>A0A9D4IJA9_DREPO</name>
<proteinExistence type="predicted"/>
<reference evidence="1" key="2">
    <citation type="submission" date="2020-11" db="EMBL/GenBank/DDBJ databases">
        <authorList>
            <person name="McCartney M.A."/>
            <person name="Auch B."/>
            <person name="Kono T."/>
            <person name="Mallez S."/>
            <person name="Becker A."/>
            <person name="Gohl D.M."/>
            <person name="Silverstein K.A.T."/>
            <person name="Koren S."/>
            <person name="Bechman K.B."/>
            <person name="Herman A."/>
            <person name="Abrahante J.E."/>
            <person name="Garbe J."/>
        </authorList>
    </citation>
    <scope>NUCLEOTIDE SEQUENCE</scope>
    <source>
        <strain evidence="1">Duluth1</strain>
        <tissue evidence="1">Whole animal</tissue>
    </source>
</reference>
<gene>
    <name evidence="1" type="ORF">DPMN_176541</name>
</gene>
<sequence length="123" mass="14299">MERLEKICPRMFKEGVFVQHIGEVYLSSKVLHEKIFESMVDTARHMITTTLLSDNGVLKKASSFRLCRNMNPPAINVTIKLWYNDSFKKKIDVNLVPAFLLRYDEKTTYEGHQMHSPIHAVCK</sequence>
<evidence type="ECO:0000313" key="1">
    <source>
        <dbReference type="EMBL" id="KAH3775144.1"/>
    </source>
</evidence>
<accession>A0A9D4IJA9</accession>
<evidence type="ECO:0000313" key="2">
    <source>
        <dbReference type="Proteomes" id="UP000828390"/>
    </source>
</evidence>
<organism evidence="1 2">
    <name type="scientific">Dreissena polymorpha</name>
    <name type="common">Zebra mussel</name>
    <name type="synonym">Mytilus polymorpha</name>
    <dbReference type="NCBI Taxonomy" id="45954"/>
    <lineage>
        <taxon>Eukaryota</taxon>
        <taxon>Metazoa</taxon>
        <taxon>Spiralia</taxon>
        <taxon>Lophotrochozoa</taxon>
        <taxon>Mollusca</taxon>
        <taxon>Bivalvia</taxon>
        <taxon>Autobranchia</taxon>
        <taxon>Heteroconchia</taxon>
        <taxon>Euheterodonta</taxon>
        <taxon>Imparidentia</taxon>
        <taxon>Neoheterodontei</taxon>
        <taxon>Myida</taxon>
        <taxon>Dreissenoidea</taxon>
        <taxon>Dreissenidae</taxon>
        <taxon>Dreissena</taxon>
    </lineage>
</organism>
<comment type="caution">
    <text evidence="1">The sequence shown here is derived from an EMBL/GenBank/DDBJ whole genome shotgun (WGS) entry which is preliminary data.</text>
</comment>
<protein>
    <submittedName>
        <fullName evidence="1">Uncharacterized protein</fullName>
    </submittedName>
</protein>
<dbReference type="Proteomes" id="UP000828390">
    <property type="component" value="Unassembled WGS sequence"/>
</dbReference>
<dbReference type="EMBL" id="JAIWYP010000009">
    <property type="protein sequence ID" value="KAH3775144.1"/>
    <property type="molecule type" value="Genomic_DNA"/>
</dbReference>
<dbReference type="AlphaFoldDB" id="A0A9D4IJA9"/>
<keyword evidence="2" id="KW-1185">Reference proteome</keyword>
<reference evidence="1" key="1">
    <citation type="journal article" date="2019" name="bioRxiv">
        <title>The Genome of the Zebra Mussel, Dreissena polymorpha: A Resource for Invasive Species Research.</title>
        <authorList>
            <person name="McCartney M.A."/>
            <person name="Auch B."/>
            <person name="Kono T."/>
            <person name="Mallez S."/>
            <person name="Zhang Y."/>
            <person name="Obille A."/>
            <person name="Becker A."/>
            <person name="Abrahante J.E."/>
            <person name="Garbe J."/>
            <person name="Badalamenti J.P."/>
            <person name="Herman A."/>
            <person name="Mangelson H."/>
            <person name="Liachko I."/>
            <person name="Sullivan S."/>
            <person name="Sone E.D."/>
            <person name="Koren S."/>
            <person name="Silverstein K.A.T."/>
            <person name="Beckman K.B."/>
            <person name="Gohl D.M."/>
        </authorList>
    </citation>
    <scope>NUCLEOTIDE SEQUENCE</scope>
    <source>
        <strain evidence="1">Duluth1</strain>
        <tissue evidence="1">Whole animal</tissue>
    </source>
</reference>